<evidence type="ECO:0000313" key="1">
    <source>
        <dbReference type="EMBL" id="PFX17365.1"/>
    </source>
</evidence>
<proteinExistence type="predicted"/>
<keyword evidence="2" id="KW-1185">Reference proteome</keyword>
<sequence>MRMYCRCYKRLLRFEKAKTNLRSLQDEIKEDFKKVSNRTKCSRRNSAEKDGDIENISVLIDPSTALTVQQRSAAKSLKFEQFPTTCTSANAENDRTVGESYDILGGSSWLNALETPPTEGLFISPLPHSLHLTSTPIAKTSNFHSQSGTEPCHPAVKISIHYTSKAVNKLLPSDYKSIGKALVYGPPERIAKAIVKCKFLTKHVLQNVLHQLSSEVCALCSRSNPSLLRKCDKVSGNLLSNEAPQQDLQTVANLTFLPNARDQQMQRVNYIVLVSRMLVEYFDAFQPLKDACIQHTPHKYSKEMSQRSVKVPLGVILKNENKNEDMLVILQQFHTYLPRTAVGGYDPQLFAGDQLTIERAVNVISSVANGYSSQDRLEGITSQLDW</sequence>
<dbReference type="Proteomes" id="UP000225706">
    <property type="component" value="Unassembled WGS sequence"/>
</dbReference>
<dbReference type="OrthoDB" id="5952546at2759"/>
<reference evidence="2" key="1">
    <citation type="journal article" date="2017" name="bioRxiv">
        <title>Comparative analysis of the genomes of Stylophora pistillata and Acropora digitifera provides evidence for extensive differences between species of corals.</title>
        <authorList>
            <person name="Voolstra C.R."/>
            <person name="Li Y."/>
            <person name="Liew Y.J."/>
            <person name="Baumgarten S."/>
            <person name="Zoccola D."/>
            <person name="Flot J.-F."/>
            <person name="Tambutte S."/>
            <person name="Allemand D."/>
            <person name="Aranda M."/>
        </authorList>
    </citation>
    <scope>NUCLEOTIDE SEQUENCE [LARGE SCALE GENOMIC DNA]</scope>
</reference>
<accession>A0A2B4RM77</accession>
<evidence type="ECO:0000313" key="2">
    <source>
        <dbReference type="Proteomes" id="UP000225706"/>
    </source>
</evidence>
<dbReference type="EMBL" id="LSMT01000477">
    <property type="protein sequence ID" value="PFX17365.1"/>
    <property type="molecule type" value="Genomic_DNA"/>
</dbReference>
<organism evidence="1 2">
    <name type="scientific">Stylophora pistillata</name>
    <name type="common">Smooth cauliflower coral</name>
    <dbReference type="NCBI Taxonomy" id="50429"/>
    <lineage>
        <taxon>Eukaryota</taxon>
        <taxon>Metazoa</taxon>
        <taxon>Cnidaria</taxon>
        <taxon>Anthozoa</taxon>
        <taxon>Hexacorallia</taxon>
        <taxon>Scleractinia</taxon>
        <taxon>Astrocoeniina</taxon>
        <taxon>Pocilloporidae</taxon>
        <taxon>Stylophora</taxon>
    </lineage>
</organism>
<comment type="caution">
    <text evidence="1">The sequence shown here is derived from an EMBL/GenBank/DDBJ whole genome shotgun (WGS) entry which is preliminary data.</text>
</comment>
<dbReference type="AlphaFoldDB" id="A0A2B4RM77"/>
<protein>
    <submittedName>
        <fullName evidence="1">Uncharacterized protein</fullName>
    </submittedName>
</protein>
<name>A0A2B4RM77_STYPI</name>
<gene>
    <name evidence="1" type="ORF">AWC38_SpisGene18306</name>
</gene>